<comment type="cofactor">
    <cofactor evidence="1">
        <name>[3Fe-4S] cluster</name>
        <dbReference type="ChEBI" id="CHEBI:21137"/>
    </cofactor>
</comment>
<dbReference type="EMBL" id="LAZR01010969">
    <property type="protein sequence ID" value="KKM64099.1"/>
    <property type="molecule type" value="Genomic_DNA"/>
</dbReference>
<dbReference type="GO" id="GO:0046872">
    <property type="term" value="F:metal ion binding"/>
    <property type="evidence" value="ECO:0007669"/>
    <property type="project" value="UniProtKB-KW"/>
</dbReference>
<proteinExistence type="inferred from homology"/>
<name>A0A0F9J324_9ZZZZ</name>
<dbReference type="FunFam" id="1.10.1060.10:FF:000003">
    <property type="entry name" value="Succinate dehydrogenase iron-sulfur subunit"/>
    <property type="match status" value="1"/>
</dbReference>
<dbReference type="GO" id="GO:0051539">
    <property type="term" value="F:4 iron, 4 sulfur cluster binding"/>
    <property type="evidence" value="ECO:0007669"/>
    <property type="project" value="UniProtKB-KW"/>
</dbReference>
<dbReference type="Gene3D" id="3.10.20.30">
    <property type="match status" value="1"/>
</dbReference>
<keyword evidence="5" id="KW-0004">4Fe-4S</keyword>
<comment type="cofactor">
    <cofactor evidence="2">
        <name>[4Fe-4S] cluster</name>
        <dbReference type="ChEBI" id="CHEBI:49883"/>
    </cofactor>
</comment>
<dbReference type="NCBIfam" id="NF004616">
    <property type="entry name" value="PRK05950.1"/>
    <property type="match status" value="1"/>
</dbReference>
<keyword evidence="10" id="KW-0411">Iron-sulfur</keyword>
<comment type="cofactor">
    <cofactor evidence="11">
        <name>[2Fe-2S] cluster</name>
        <dbReference type="ChEBI" id="CHEBI:190135"/>
    </cofactor>
</comment>
<sequence>MVQKREICFKVFRFDPDRDSKPYFQTYQVPFVRKDLTVLEGLFYIQEKLDNSLAFRSSCRSAVCGSCAMHINGGYGLACNTLVSSLKGNKITIRPLGHMNIIKDLFVDLEPFWKKYEFIKPYLISKTLPSDHERLQSHSERAKLDGLIDCILCGCCYSSCMVTLTNDEYLGPAALLWANRFYVDSRDDAKDERLAIVNVENGVWRCHTIFNCHQSCPKSLNPASCIANLKMKLI</sequence>
<feature type="domain" description="2Fe-2S ferredoxin-type" evidence="12">
    <location>
        <begin position="27"/>
        <end position="97"/>
    </location>
</feature>
<dbReference type="GO" id="GO:0022904">
    <property type="term" value="P:respiratory electron transport chain"/>
    <property type="evidence" value="ECO:0007669"/>
    <property type="project" value="TreeGrafter"/>
</dbReference>
<dbReference type="InterPro" id="IPR006058">
    <property type="entry name" value="2Fe2S_fd_BS"/>
</dbReference>
<dbReference type="PROSITE" id="PS00197">
    <property type="entry name" value="2FE2S_FER_1"/>
    <property type="match status" value="1"/>
</dbReference>
<dbReference type="Gene3D" id="1.10.1060.10">
    <property type="entry name" value="Alpha-helical ferredoxin"/>
    <property type="match status" value="1"/>
</dbReference>
<protein>
    <recommendedName>
        <fullName evidence="12">2Fe-2S ferredoxin-type domain-containing protein</fullName>
    </recommendedName>
</protein>
<evidence type="ECO:0000259" key="12">
    <source>
        <dbReference type="PROSITE" id="PS51085"/>
    </source>
</evidence>
<evidence type="ECO:0000256" key="10">
    <source>
        <dbReference type="ARBA" id="ARBA00023014"/>
    </source>
</evidence>
<dbReference type="GO" id="GO:0006099">
    <property type="term" value="P:tricarboxylic acid cycle"/>
    <property type="evidence" value="ECO:0007669"/>
    <property type="project" value="InterPro"/>
</dbReference>
<evidence type="ECO:0000256" key="11">
    <source>
        <dbReference type="ARBA" id="ARBA00034078"/>
    </source>
</evidence>
<keyword evidence="7" id="KW-0479">Metal-binding</keyword>
<evidence type="ECO:0000256" key="6">
    <source>
        <dbReference type="ARBA" id="ARBA00022714"/>
    </source>
</evidence>
<organism evidence="13">
    <name type="scientific">marine sediment metagenome</name>
    <dbReference type="NCBI Taxonomy" id="412755"/>
    <lineage>
        <taxon>unclassified sequences</taxon>
        <taxon>metagenomes</taxon>
        <taxon>ecological metagenomes</taxon>
    </lineage>
</organism>
<evidence type="ECO:0000256" key="2">
    <source>
        <dbReference type="ARBA" id="ARBA00001966"/>
    </source>
</evidence>
<dbReference type="InterPro" id="IPR012675">
    <property type="entry name" value="Beta-grasp_dom_sf"/>
</dbReference>
<dbReference type="CDD" id="cd00207">
    <property type="entry name" value="fer2"/>
    <property type="match status" value="1"/>
</dbReference>
<comment type="pathway">
    <text evidence="3">Carbohydrate metabolism; tricarboxylic acid cycle.</text>
</comment>
<dbReference type="AlphaFoldDB" id="A0A0F9J324"/>
<keyword evidence="9" id="KW-0408">Iron</keyword>
<keyword evidence="8" id="KW-0560">Oxidoreductase</keyword>
<evidence type="ECO:0000256" key="8">
    <source>
        <dbReference type="ARBA" id="ARBA00023002"/>
    </source>
</evidence>
<dbReference type="InterPro" id="IPR004489">
    <property type="entry name" value="Succ_DH/fum_Rdtase_Fe-S"/>
</dbReference>
<evidence type="ECO:0000256" key="5">
    <source>
        <dbReference type="ARBA" id="ARBA00022485"/>
    </source>
</evidence>
<dbReference type="PROSITE" id="PS51085">
    <property type="entry name" value="2FE2S_FER_2"/>
    <property type="match status" value="1"/>
</dbReference>
<dbReference type="Pfam" id="PF13183">
    <property type="entry name" value="Fer4_8"/>
    <property type="match status" value="1"/>
</dbReference>
<dbReference type="GO" id="GO:0051537">
    <property type="term" value="F:2 iron, 2 sulfur cluster binding"/>
    <property type="evidence" value="ECO:0007669"/>
    <property type="project" value="UniProtKB-KW"/>
</dbReference>
<keyword evidence="6" id="KW-0001">2Fe-2S</keyword>
<dbReference type="InterPro" id="IPR036010">
    <property type="entry name" value="2Fe-2S_ferredoxin-like_sf"/>
</dbReference>
<evidence type="ECO:0000256" key="1">
    <source>
        <dbReference type="ARBA" id="ARBA00001927"/>
    </source>
</evidence>
<dbReference type="InterPro" id="IPR009051">
    <property type="entry name" value="Helical_ferredxn"/>
</dbReference>
<dbReference type="GO" id="GO:0016491">
    <property type="term" value="F:oxidoreductase activity"/>
    <property type="evidence" value="ECO:0007669"/>
    <property type="project" value="UniProtKB-KW"/>
</dbReference>
<comment type="caution">
    <text evidence="13">The sequence shown here is derived from an EMBL/GenBank/DDBJ whole genome shotgun (WGS) entry which is preliminary data.</text>
</comment>
<dbReference type="Pfam" id="PF13085">
    <property type="entry name" value="Fer2_3"/>
    <property type="match status" value="1"/>
</dbReference>
<dbReference type="NCBIfam" id="TIGR00384">
    <property type="entry name" value="dhsB"/>
    <property type="match status" value="1"/>
</dbReference>
<evidence type="ECO:0000256" key="7">
    <source>
        <dbReference type="ARBA" id="ARBA00022723"/>
    </source>
</evidence>
<dbReference type="GO" id="GO:0009055">
    <property type="term" value="F:electron transfer activity"/>
    <property type="evidence" value="ECO:0007669"/>
    <property type="project" value="InterPro"/>
</dbReference>
<accession>A0A0F9J324</accession>
<dbReference type="PANTHER" id="PTHR11921:SF29">
    <property type="entry name" value="SUCCINATE DEHYDROGENASE [UBIQUINONE] IRON-SULFUR SUBUNIT, MITOCHONDRIAL"/>
    <property type="match status" value="1"/>
</dbReference>
<dbReference type="SUPFAM" id="SSF46548">
    <property type="entry name" value="alpha-helical ferredoxin"/>
    <property type="match status" value="1"/>
</dbReference>
<dbReference type="InterPro" id="IPR050573">
    <property type="entry name" value="SDH/FRD_Iron-Sulfur"/>
</dbReference>
<evidence type="ECO:0000256" key="4">
    <source>
        <dbReference type="ARBA" id="ARBA00009433"/>
    </source>
</evidence>
<evidence type="ECO:0000256" key="3">
    <source>
        <dbReference type="ARBA" id="ARBA00005163"/>
    </source>
</evidence>
<dbReference type="SUPFAM" id="SSF54292">
    <property type="entry name" value="2Fe-2S ferredoxin-like"/>
    <property type="match status" value="1"/>
</dbReference>
<gene>
    <name evidence="13" type="ORF">LCGC14_1504800</name>
</gene>
<evidence type="ECO:0000313" key="13">
    <source>
        <dbReference type="EMBL" id="KKM64099.1"/>
    </source>
</evidence>
<dbReference type="PANTHER" id="PTHR11921">
    <property type="entry name" value="SUCCINATE DEHYDROGENASE IRON-SULFUR PROTEIN"/>
    <property type="match status" value="1"/>
</dbReference>
<dbReference type="InterPro" id="IPR025192">
    <property type="entry name" value="Succ_DH/fum_Rdtase_N"/>
</dbReference>
<reference evidence="13" key="1">
    <citation type="journal article" date="2015" name="Nature">
        <title>Complex archaea that bridge the gap between prokaryotes and eukaryotes.</title>
        <authorList>
            <person name="Spang A."/>
            <person name="Saw J.H."/>
            <person name="Jorgensen S.L."/>
            <person name="Zaremba-Niedzwiedzka K."/>
            <person name="Martijn J."/>
            <person name="Lind A.E."/>
            <person name="van Eijk R."/>
            <person name="Schleper C."/>
            <person name="Guy L."/>
            <person name="Ettema T.J."/>
        </authorList>
    </citation>
    <scope>NUCLEOTIDE SEQUENCE</scope>
</reference>
<dbReference type="InterPro" id="IPR001041">
    <property type="entry name" value="2Fe-2S_ferredoxin-type"/>
</dbReference>
<evidence type="ECO:0000256" key="9">
    <source>
        <dbReference type="ARBA" id="ARBA00023004"/>
    </source>
</evidence>
<dbReference type="InterPro" id="IPR017896">
    <property type="entry name" value="4Fe4S_Fe-S-bd"/>
</dbReference>
<comment type="similarity">
    <text evidence="4">Belongs to the succinate dehydrogenase/fumarate reductase iron-sulfur protein family.</text>
</comment>